<sequence>MVMVDAAVVGHLSTVSLAGLGIAANLLGIPVGLCIFLAYGTTATVARQLGAGHRDRALRSGLDGIVLGAGLGVVLAVGMSLAAPFLVGLYGPAPEVADESVRYLRFAALGLFGLLMMLASTGVLRGLQDTRTPLWVAIGINVANAILTISLVHGTSLGIMGAGIGSAIAQVSGGLLLATIVTVKARREGVPLRPTRSGVLANARQGGWLVLRTLSLQIAVTTTTVLATGFGTIAIAAHQITNALWMMLAMMLDAVAIAAQAIIGRYLGAGDVTVTRLLTKRMLWWGVVAGVGFGVLVWLTHPVYAGFFSPDPAVQELLGHVLLVVAVVTPVSAAVFVLDGVLIGAGDARYLALAGMIATGSYLVLAWAVHHFAGGMGAAGLVWLWIAYTGFMVARLVTLGVRAVGDRWLRTGA</sequence>
<keyword evidence="4 6" id="KW-1133">Transmembrane helix</keyword>
<dbReference type="PANTHER" id="PTHR42893">
    <property type="entry name" value="PROTEIN DETOXIFICATION 44, CHLOROPLASTIC-RELATED"/>
    <property type="match status" value="1"/>
</dbReference>
<feature type="transmembrane region" description="Helical" evidence="6">
    <location>
        <begin position="350"/>
        <end position="370"/>
    </location>
</feature>
<dbReference type="PANTHER" id="PTHR42893:SF46">
    <property type="entry name" value="PROTEIN DETOXIFICATION 44, CHLOROPLASTIC"/>
    <property type="match status" value="1"/>
</dbReference>
<feature type="transmembrane region" description="Helical" evidence="6">
    <location>
        <begin position="159"/>
        <end position="183"/>
    </location>
</feature>
<dbReference type="Proteomes" id="UP000886842">
    <property type="component" value="Unassembled WGS sequence"/>
</dbReference>
<evidence type="ECO:0000313" key="8">
    <source>
        <dbReference type="Proteomes" id="UP000886842"/>
    </source>
</evidence>
<dbReference type="InterPro" id="IPR002528">
    <property type="entry name" value="MATE_fam"/>
</dbReference>
<evidence type="ECO:0000256" key="2">
    <source>
        <dbReference type="ARBA" id="ARBA00010199"/>
    </source>
</evidence>
<gene>
    <name evidence="7" type="ORF">IAA98_06605</name>
</gene>
<evidence type="ECO:0000256" key="4">
    <source>
        <dbReference type="ARBA" id="ARBA00022989"/>
    </source>
</evidence>
<keyword evidence="3 6" id="KW-0812">Transmembrane</keyword>
<proteinExistence type="inferred from homology"/>
<organism evidence="7 8">
    <name type="scientific">Candidatus Avipropionibacterium avicola</name>
    <dbReference type="NCBI Taxonomy" id="2840701"/>
    <lineage>
        <taxon>Bacteria</taxon>
        <taxon>Bacillati</taxon>
        <taxon>Actinomycetota</taxon>
        <taxon>Actinomycetes</taxon>
        <taxon>Propionibacteriales</taxon>
        <taxon>Propionibacteriaceae</taxon>
        <taxon>Propionibacteriaceae incertae sedis</taxon>
        <taxon>Candidatus Avipropionibacterium</taxon>
    </lineage>
</organism>
<comment type="subcellular location">
    <subcellularLocation>
        <location evidence="1">Membrane</location>
        <topology evidence="1">Multi-pass membrane protein</topology>
    </subcellularLocation>
</comment>
<feature type="transmembrane region" description="Helical" evidence="6">
    <location>
        <begin position="214"/>
        <end position="237"/>
    </location>
</feature>
<dbReference type="GO" id="GO:0005886">
    <property type="term" value="C:plasma membrane"/>
    <property type="evidence" value="ECO:0007669"/>
    <property type="project" value="TreeGrafter"/>
</dbReference>
<reference evidence="7" key="2">
    <citation type="journal article" date="2021" name="PeerJ">
        <title>Extensive microbial diversity within the chicken gut microbiome revealed by metagenomics and culture.</title>
        <authorList>
            <person name="Gilroy R."/>
            <person name="Ravi A."/>
            <person name="Getino M."/>
            <person name="Pursley I."/>
            <person name="Horton D.L."/>
            <person name="Alikhan N.F."/>
            <person name="Baker D."/>
            <person name="Gharbi K."/>
            <person name="Hall N."/>
            <person name="Watson M."/>
            <person name="Adriaenssens E.M."/>
            <person name="Foster-Nyarko E."/>
            <person name="Jarju S."/>
            <person name="Secka A."/>
            <person name="Antonio M."/>
            <person name="Oren A."/>
            <person name="Chaudhuri R.R."/>
            <person name="La Ragione R."/>
            <person name="Hildebrand F."/>
            <person name="Pallen M.J."/>
        </authorList>
    </citation>
    <scope>NUCLEOTIDE SEQUENCE</scope>
    <source>
        <strain evidence="7">ChiGjej1B1-24693</strain>
    </source>
</reference>
<accession>A0A9D1GWT8</accession>
<comment type="similarity">
    <text evidence="2">Belongs to the multi antimicrobial extrusion (MATE) (TC 2.A.66.1) family.</text>
</comment>
<comment type="caution">
    <text evidence="7">The sequence shown here is derived from an EMBL/GenBank/DDBJ whole genome shotgun (WGS) entry which is preliminary data.</text>
</comment>
<dbReference type="AlphaFoldDB" id="A0A9D1GWT8"/>
<evidence type="ECO:0000313" key="7">
    <source>
        <dbReference type="EMBL" id="HIT75236.1"/>
    </source>
</evidence>
<evidence type="ECO:0000256" key="6">
    <source>
        <dbReference type="SAM" id="Phobius"/>
    </source>
</evidence>
<feature type="transmembrane region" description="Helical" evidence="6">
    <location>
        <begin position="20"/>
        <end position="40"/>
    </location>
</feature>
<feature type="transmembrane region" description="Helical" evidence="6">
    <location>
        <begin position="243"/>
        <end position="263"/>
    </location>
</feature>
<dbReference type="GO" id="GO:0042910">
    <property type="term" value="F:xenobiotic transmembrane transporter activity"/>
    <property type="evidence" value="ECO:0007669"/>
    <property type="project" value="InterPro"/>
</dbReference>
<feature type="transmembrane region" description="Helical" evidence="6">
    <location>
        <begin position="283"/>
        <end position="305"/>
    </location>
</feature>
<dbReference type="NCBIfam" id="TIGR00797">
    <property type="entry name" value="matE"/>
    <property type="match status" value="1"/>
</dbReference>
<feature type="transmembrane region" description="Helical" evidence="6">
    <location>
        <begin position="61"/>
        <end position="86"/>
    </location>
</feature>
<dbReference type="EMBL" id="DVLP01000201">
    <property type="protein sequence ID" value="HIT75236.1"/>
    <property type="molecule type" value="Genomic_DNA"/>
</dbReference>
<dbReference type="InterPro" id="IPR044644">
    <property type="entry name" value="DinF-like"/>
</dbReference>
<dbReference type="Pfam" id="PF01554">
    <property type="entry name" value="MatE"/>
    <property type="match status" value="2"/>
</dbReference>
<feature type="transmembrane region" description="Helical" evidence="6">
    <location>
        <begin position="382"/>
        <end position="401"/>
    </location>
</feature>
<evidence type="ECO:0000256" key="1">
    <source>
        <dbReference type="ARBA" id="ARBA00004141"/>
    </source>
</evidence>
<feature type="transmembrane region" description="Helical" evidence="6">
    <location>
        <begin position="134"/>
        <end position="153"/>
    </location>
</feature>
<keyword evidence="5 6" id="KW-0472">Membrane</keyword>
<protein>
    <submittedName>
        <fullName evidence="7">MATE family efflux transporter</fullName>
    </submittedName>
</protein>
<feature type="transmembrane region" description="Helical" evidence="6">
    <location>
        <begin position="317"/>
        <end position="338"/>
    </location>
</feature>
<evidence type="ECO:0000256" key="3">
    <source>
        <dbReference type="ARBA" id="ARBA00022692"/>
    </source>
</evidence>
<feature type="transmembrane region" description="Helical" evidence="6">
    <location>
        <begin position="106"/>
        <end position="127"/>
    </location>
</feature>
<evidence type="ECO:0000256" key="5">
    <source>
        <dbReference type="ARBA" id="ARBA00023136"/>
    </source>
</evidence>
<name>A0A9D1GWT8_9ACTN</name>
<dbReference type="GO" id="GO:0015297">
    <property type="term" value="F:antiporter activity"/>
    <property type="evidence" value="ECO:0007669"/>
    <property type="project" value="InterPro"/>
</dbReference>
<reference evidence="7" key="1">
    <citation type="submission" date="2020-10" db="EMBL/GenBank/DDBJ databases">
        <authorList>
            <person name="Gilroy R."/>
        </authorList>
    </citation>
    <scope>NUCLEOTIDE SEQUENCE</scope>
    <source>
        <strain evidence="7">ChiGjej1B1-24693</strain>
    </source>
</reference>